<evidence type="ECO:0000313" key="2">
    <source>
        <dbReference type="EMBL" id="GAA4675006.1"/>
    </source>
</evidence>
<reference evidence="3" key="1">
    <citation type="journal article" date="2019" name="Int. J. Syst. Evol. Microbiol.">
        <title>The Global Catalogue of Microorganisms (GCM) 10K type strain sequencing project: providing services to taxonomists for standard genome sequencing and annotation.</title>
        <authorList>
            <consortium name="The Broad Institute Genomics Platform"/>
            <consortium name="The Broad Institute Genome Sequencing Center for Infectious Disease"/>
            <person name="Wu L."/>
            <person name="Ma J."/>
        </authorList>
    </citation>
    <scope>NUCLEOTIDE SEQUENCE [LARGE SCALE GENOMIC DNA]</scope>
    <source>
        <strain evidence="3">JCM 18956</strain>
    </source>
</reference>
<accession>A0ABP8VZ28</accession>
<evidence type="ECO:0000313" key="3">
    <source>
        <dbReference type="Proteomes" id="UP001501295"/>
    </source>
</evidence>
<dbReference type="Gene3D" id="3.40.630.30">
    <property type="match status" value="1"/>
</dbReference>
<dbReference type="Pfam" id="PF13302">
    <property type="entry name" value="Acetyltransf_3"/>
    <property type="match status" value="1"/>
</dbReference>
<keyword evidence="3" id="KW-1185">Reference proteome</keyword>
<evidence type="ECO:0000259" key="1">
    <source>
        <dbReference type="PROSITE" id="PS51186"/>
    </source>
</evidence>
<organism evidence="2 3">
    <name type="scientific">Frondihabitans cladoniiphilus</name>
    <dbReference type="NCBI Taxonomy" id="715785"/>
    <lineage>
        <taxon>Bacteria</taxon>
        <taxon>Bacillati</taxon>
        <taxon>Actinomycetota</taxon>
        <taxon>Actinomycetes</taxon>
        <taxon>Micrococcales</taxon>
        <taxon>Microbacteriaceae</taxon>
        <taxon>Frondihabitans</taxon>
    </lineage>
</organism>
<dbReference type="PANTHER" id="PTHR43610:SF1">
    <property type="entry name" value="N-ACETYLTRANSFERASE DOMAIN-CONTAINING PROTEIN"/>
    <property type="match status" value="1"/>
</dbReference>
<sequence>MSMAENPTLTGTRVELAPLSPEHAPDLAEAVAVDDLWATWYTSIPAPDQMEAEIETRLDKQAAGLVAPWAVVDRASGKAVGMTTYLNLVPEHRRLEIGSTWIGRASQRTGLNTEAKLLLLTRAFDVLDCQAVEFRTHWHNRQSRAAIAGLGAKQDGVLRNHMVWRDGTLRDTVVFSIVRSEWPTVRLDLSSRVARR</sequence>
<comment type="caution">
    <text evidence="2">The sequence shown here is derived from an EMBL/GenBank/DDBJ whole genome shotgun (WGS) entry which is preliminary data.</text>
</comment>
<dbReference type="PROSITE" id="PS51186">
    <property type="entry name" value="GNAT"/>
    <property type="match status" value="1"/>
</dbReference>
<dbReference type="PANTHER" id="PTHR43610">
    <property type="entry name" value="BLL6696 PROTEIN"/>
    <property type="match status" value="1"/>
</dbReference>
<dbReference type="Proteomes" id="UP001501295">
    <property type="component" value="Unassembled WGS sequence"/>
</dbReference>
<proteinExistence type="predicted"/>
<dbReference type="SUPFAM" id="SSF55729">
    <property type="entry name" value="Acyl-CoA N-acyltransferases (Nat)"/>
    <property type="match status" value="1"/>
</dbReference>
<dbReference type="EMBL" id="BAABLM010000003">
    <property type="protein sequence ID" value="GAA4675006.1"/>
    <property type="molecule type" value="Genomic_DNA"/>
</dbReference>
<dbReference type="InterPro" id="IPR000182">
    <property type="entry name" value="GNAT_dom"/>
</dbReference>
<gene>
    <name evidence="2" type="ORF">GCM10025780_19400</name>
</gene>
<feature type="domain" description="N-acetyltransferase" evidence="1">
    <location>
        <begin position="14"/>
        <end position="174"/>
    </location>
</feature>
<protein>
    <submittedName>
        <fullName evidence="2">GNAT family protein</fullName>
    </submittedName>
</protein>
<dbReference type="RefSeq" id="WP_345375648.1">
    <property type="nucleotide sequence ID" value="NZ_BAABLM010000003.1"/>
</dbReference>
<dbReference type="InterPro" id="IPR016181">
    <property type="entry name" value="Acyl_CoA_acyltransferase"/>
</dbReference>
<name>A0ABP8VZ28_9MICO</name>